<dbReference type="OrthoDB" id="4192220at2759"/>
<evidence type="ECO:0000313" key="2">
    <source>
        <dbReference type="Proteomes" id="UP000700596"/>
    </source>
</evidence>
<comment type="caution">
    <text evidence="1">The sequence shown here is derived from an EMBL/GenBank/DDBJ whole genome shotgun (WGS) entry which is preliminary data.</text>
</comment>
<accession>A0A9P9I6P7</accession>
<sequence length="417" mass="47084">MNMARITDLPNELLDPILHNLLDTSPESLAALASTCVGLNAPARAVLCQHVFLRWRVSKQSPANKFMAHNSGNQFVRSLRLHPWAGLLNAFKVRMPIAYDSVDTVCACLRTLTRLTTFSINLVGIPYESIHFPPSVIVKILESLPDSVVNLEIDTVGSDLELSSRRHSERPDIHVCDYLSKLIPRLEILRLRIGSMCPALFSSLEPSSTHQPVSRLRIGQIKLELLSDIPPHCVLDCRGSALLSDNHKYPTKILAPNTIFDKLLALQAAGAFPYAETFFLLSWKHRQYIRVRDVVTKTLTHYPVVERKYSTASEQLNLVFDHESKMYFGTPDEVEQAITYSVGWEEFGSNGTRLPITRQFCSPEGATIPKAPELATKYLMDKSEFLSTRKAHEYIRTIFEEFLEGECAVTRPYDEVQ</sequence>
<protein>
    <recommendedName>
        <fullName evidence="3">F-box domain-containing protein</fullName>
    </recommendedName>
</protein>
<dbReference type="AlphaFoldDB" id="A0A9P9I6P7"/>
<keyword evidence="2" id="KW-1185">Reference proteome</keyword>
<organism evidence="1 2">
    <name type="scientific">Dendryphion nanum</name>
    <dbReference type="NCBI Taxonomy" id="256645"/>
    <lineage>
        <taxon>Eukaryota</taxon>
        <taxon>Fungi</taxon>
        <taxon>Dikarya</taxon>
        <taxon>Ascomycota</taxon>
        <taxon>Pezizomycotina</taxon>
        <taxon>Dothideomycetes</taxon>
        <taxon>Pleosporomycetidae</taxon>
        <taxon>Pleosporales</taxon>
        <taxon>Torulaceae</taxon>
        <taxon>Dendryphion</taxon>
    </lineage>
</organism>
<gene>
    <name evidence="1" type="ORF">B0J11DRAFT_234535</name>
</gene>
<reference evidence="1" key="1">
    <citation type="journal article" date="2021" name="Nat. Commun.">
        <title>Genetic determinants of endophytism in the Arabidopsis root mycobiome.</title>
        <authorList>
            <person name="Mesny F."/>
            <person name="Miyauchi S."/>
            <person name="Thiergart T."/>
            <person name="Pickel B."/>
            <person name="Atanasova L."/>
            <person name="Karlsson M."/>
            <person name="Huettel B."/>
            <person name="Barry K.W."/>
            <person name="Haridas S."/>
            <person name="Chen C."/>
            <person name="Bauer D."/>
            <person name="Andreopoulos W."/>
            <person name="Pangilinan J."/>
            <person name="LaButti K."/>
            <person name="Riley R."/>
            <person name="Lipzen A."/>
            <person name="Clum A."/>
            <person name="Drula E."/>
            <person name="Henrissat B."/>
            <person name="Kohler A."/>
            <person name="Grigoriev I.V."/>
            <person name="Martin F.M."/>
            <person name="Hacquard S."/>
        </authorList>
    </citation>
    <scope>NUCLEOTIDE SEQUENCE</scope>
    <source>
        <strain evidence="1">MPI-CAGE-CH-0243</strain>
    </source>
</reference>
<dbReference type="Proteomes" id="UP000700596">
    <property type="component" value="Unassembled WGS sequence"/>
</dbReference>
<dbReference type="EMBL" id="JAGMWT010000030">
    <property type="protein sequence ID" value="KAH7109863.1"/>
    <property type="molecule type" value="Genomic_DNA"/>
</dbReference>
<proteinExistence type="predicted"/>
<name>A0A9P9I6P7_9PLEO</name>
<evidence type="ECO:0008006" key="3">
    <source>
        <dbReference type="Google" id="ProtNLM"/>
    </source>
</evidence>
<evidence type="ECO:0000313" key="1">
    <source>
        <dbReference type="EMBL" id="KAH7109863.1"/>
    </source>
</evidence>